<organism evidence="2 3">
    <name type="scientific">Trichocladium antarcticum</name>
    <dbReference type="NCBI Taxonomy" id="1450529"/>
    <lineage>
        <taxon>Eukaryota</taxon>
        <taxon>Fungi</taxon>
        <taxon>Dikarya</taxon>
        <taxon>Ascomycota</taxon>
        <taxon>Pezizomycotina</taxon>
        <taxon>Sordariomycetes</taxon>
        <taxon>Sordariomycetidae</taxon>
        <taxon>Sordariales</taxon>
        <taxon>Chaetomiaceae</taxon>
        <taxon>Trichocladium</taxon>
    </lineage>
</organism>
<dbReference type="EMBL" id="MU853413">
    <property type="protein sequence ID" value="KAK4133279.1"/>
    <property type="molecule type" value="Genomic_DNA"/>
</dbReference>
<evidence type="ECO:0000256" key="1">
    <source>
        <dbReference type="SAM" id="MobiDB-lite"/>
    </source>
</evidence>
<evidence type="ECO:0008006" key="4">
    <source>
        <dbReference type="Google" id="ProtNLM"/>
    </source>
</evidence>
<feature type="compositionally biased region" description="Basic and acidic residues" evidence="1">
    <location>
        <begin position="310"/>
        <end position="341"/>
    </location>
</feature>
<reference evidence="2" key="1">
    <citation type="journal article" date="2023" name="Mol. Phylogenet. Evol.">
        <title>Genome-scale phylogeny and comparative genomics of the fungal order Sordariales.</title>
        <authorList>
            <person name="Hensen N."/>
            <person name="Bonometti L."/>
            <person name="Westerberg I."/>
            <person name="Brannstrom I.O."/>
            <person name="Guillou S."/>
            <person name="Cros-Aarteil S."/>
            <person name="Calhoun S."/>
            <person name="Haridas S."/>
            <person name="Kuo A."/>
            <person name="Mondo S."/>
            <person name="Pangilinan J."/>
            <person name="Riley R."/>
            <person name="LaButti K."/>
            <person name="Andreopoulos B."/>
            <person name="Lipzen A."/>
            <person name="Chen C."/>
            <person name="Yan M."/>
            <person name="Daum C."/>
            <person name="Ng V."/>
            <person name="Clum A."/>
            <person name="Steindorff A."/>
            <person name="Ohm R.A."/>
            <person name="Martin F."/>
            <person name="Silar P."/>
            <person name="Natvig D.O."/>
            <person name="Lalanne C."/>
            <person name="Gautier V."/>
            <person name="Ament-Velasquez S.L."/>
            <person name="Kruys A."/>
            <person name="Hutchinson M.I."/>
            <person name="Powell A.J."/>
            <person name="Barry K."/>
            <person name="Miller A.N."/>
            <person name="Grigoriev I.V."/>
            <person name="Debuchy R."/>
            <person name="Gladieux P."/>
            <person name="Hiltunen Thoren M."/>
            <person name="Johannesson H."/>
        </authorList>
    </citation>
    <scope>NUCLEOTIDE SEQUENCE</scope>
    <source>
        <strain evidence="2">CBS 123565</strain>
    </source>
</reference>
<comment type="caution">
    <text evidence="2">The sequence shown here is derived from an EMBL/GenBank/DDBJ whole genome shotgun (WGS) entry which is preliminary data.</text>
</comment>
<feature type="compositionally biased region" description="Low complexity" evidence="1">
    <location>
        <begin position="436"/>
        <end position="446"/>
    </location>
</feature>
<feature type="compositionally biased region" description="Polar residues" evidence="1">
    <location>
        <begin position="424"/>
        <end position="435"/>
    </location>
</feature>
<evidence type="ECO:0000313" key="2">
    <source>
        <dbReference type="EMBL" id="KAK4133279.1"/>
    </source>
</evidence>
<reference evidence="2" key="2">
    <citation type="submission" date="2023-05" db="EMBL/GenBank/DDBJ databases">
        <authorList>
            <consortium name="Lawrence Berkeley National Laboratory"/>
            <person name="Steindorff A."/>
            <person name="Hensen N."/>
            <person name="Bonometti L."/>
            <person name="Westerberg I."/>
            <person name="Brannstrom I.O."/>
            <person name="Guillou S."/>
            <person name="Cros-Aarteil S."/>
            <person name="Calhoun S."/>
            <person name="Haridas S."/>
            <person name="Kuo A."/>
            <person name="Mondo S."/>
            <person name="Pangilinan J."/>
            <person name="Riley R."/>
            <person name="Labutti K."/>
            <person name="Andreopoulos B."/>
            <person name="Lipzen A."/>
            <person name="Chen C."/>
            <person name="Yanf M."/>
            <person name="Daum C."/>
            <person name="Ng V."/>
            <person name="Clum A."/>
            <person name="Ohm R."/>
            <person name="Martin F."/>
            <person name="Silar P."/>
            <person name="Natvig D."/>
            <person name="Lalanne C."/>
            <person name="Gautier V."/>
            <person name="Ament-Velasquez S.L."/>
            <person name="Kruys A."/>
            <person name="Hutchinson M.I."/>
            <person name="Powell A.J."/>
            <person name="Barry K."/>
            <person name="Miller A.N."/>
            <person name="Grigoriev I.V."/>
            <person name="Debuchy R."/>
            <person name="Gladieux P."/>
            <person name="Thoren M.H."/>
            <person name="Johannesson H."/>
        </authorList>
    </citation>
    <scope>NUCLEOTIDE SEQUENCE</scope>
    <source>
        <strain evidence="2">CBS 123565</strain>
    </source>
</reference>
<feature type="compositionally biased region" description="Gly residues" evidence="1">
    <location>
        <begin position="587"/>
        <end position="598"/>
    </location>
</feature>
<feature type="compositionally biased region" description="Basic residues" evidence="1">
    <location>
        <begin position="342"/>
        <end position="352"/>
    </location>
</feature>
<dbReference type="AlphaFoldDB" id="A0AAN6UIB2"/>
<keyword evidence="3" id="KW-1185">Reference proteome</keyword>
<accession>A0AAN6UIB2</accession>
<evidence type="ECO:0000313" key="3">
    <source>
        <dbReference type="Proteomes" id="UP001304895"/>
    </source>
</evidence>
<feature type="compositionally biased region" description="Basic and acidic residues" evidence="1">
    <location>
        <begin position="231"/>
        <end position="250"/>
    </location>
</feature>
<proteinExistence type="predicted"/>
<feature type="compositionally biased region" description="Low complexity" evidence="1">
    <location>
        <begin position="599"/>
        <end position="630"/>
    </location>
</feature>
<feature type="compositionally biased region" description="Polar residues" evidence="1">
    <location>
        <begin position="394"/>
        <end position="409"/>
    </location>
</feature>
<feature type="region of interest" description="Disordered" evidence="1">
    <location>
        <begin position="281"/>
        <end position="664"/>
    </location>
</feature>
<feature type="compositionally biased region" description="Basic and acidic residues" evidence="1">
    <location>
        <begin position="168"/>
        <end position="209"/>
    </location>
</feature>
<dbReference type="Proteomes" id="UP001304895">
    <property type="component" value="Unassembled WGS sequence"/>
</dbReference>
<sequence length="762" mass="83977">MRNSGLRVPRSARQRLTWSRRCRRKFARTRATRRFWFLKLRRPPPRRPLPKRESAKMSRRMLRRGRDLIHAAKSPALSNMALSMVHPTRGPRVGNTGSRRWEWAARFLNVSQHLLSAQQPALLMSRLWVARCSSLCVLLFGSPHLLAFLKYEDGEVRRYGAGESYRPFNRDRSPPPPPRDIRSPLRDPSRSIRSPLRDNLRDNLRDRGRTPPLPGASDSYVPNRSPRRRSRSADRFRRERSRERDGGERWRRSRSRQRSPIRIARSPIRVARSPIRVARSPIRVARSPIRRPSPRRSPLRRSPPPRFVSPRRDDRARSPLRRDFEIRESIRRRSRSPFDRLRRGRSPPRRSPPHGPRGGASYRPRSRSPNRRGIDDHYPGPAYRRPSPPLLRDSINTSMMNSRPASGISSPRPASIRGRDDRSGPQSPTRSHMSNAPTPTSAAPPSREMPKPPPVQPALPGRPTQSTPKQPVAEAGPAPARSPPRGPASLRVPPTGPAAARNLPSPAAPQTTQATRHPPPQVPSGPARPDTTSPTVPPAGPRGYVPPRAGSFASRGGRGSWSAGVGRHSISSGGQSVSPTVPPAGPSSGGGGGAGGNSSGNSTAGIPTGPRAQTSTSAASSPSLPSPATTNKPFNPPTGPAAQHGSCGGGSGAPHTHNHNHTPHARASLAQTLMNTMPPIIPGGKVDPSWAGPGEMDPHHRKLREEEERLREELRVKQERLRKSLRMWDRLERESKGFELKSDLSERSLKNIAGEGVGGGAF</sequence>
<protein>
    <recommendedName>
        <fullName evidence="4">Serine/arginine repetitive matrix protein 1</fullName>
    </recommendedName>
</protein>
<feature type="region of interest" description="Disordered" evidence="1">
    <location>
        <begin position="164"/>
        <end position="267"/>
    </location>
</feature>
<name>A0AAN6UIB2_9PEZI</name>
<feature type="compositionally biased region" description="Low complexity" evidence="1">
    <location>
        <begin position="548"/>
        <end position="567"/>
    </location>
</feature>
<feature type="compositionally biased region" description="Basic residues" evidence="1">
    <location>
        <begin position="288"/>
        <end position="299"/>
    </location>
</feature>
<gene>
    <name evidence="2" type="ORF">BT67DRAFT_62162</name>
</gene>